<dbReference type="EMBL" id="QQBC01000002">
    <property type="protein sequence ID" value="RDI68142.1"/>
    <property type="molecule type" value="Genomic_DNA"/>
</dbReference>
<dbReference type="PANTHER" id="PTHR11986:SF79">
    <property type="entry name" value="ACETYLORNITHINE AMINOTRANSFERASE, MITOCHONDRIAL"/>
    <property type="match status" value="1"/>
</dbReference>
<dbReference type="GO" id="GO:0030170">
    <property type="term" value="F:pyridoxal phosphate binding"/>
    <property type="evidence" value="ECO:0007669"/>
    <property type="project" value="InterPro"/>
</dbReference>
<proteinExistence type="inferred from homology"/>
<evidence type="ECO:0000313" key="7">
    <source>
        <dbReference type="EMBL" id="RDI68142.1"/>
    </source>
</evidence>
<protein>
    <submittedName>
        <fullName evidence="7">Putrescine aminotransferase</fullName>
    </submittedName>
</protein>
<dbReference type="InterPro" id="IPR015422">
    <property type="entry name" value="PyrdxlP-dep_Trfase_small"/>
</dbReference>
<evidence type="ECO:0000256" key="2">
    <source>
        <dbReference type="ARBA" id="ARBA00022571"/>
    </source>
</evidence>
<dbReference type="SUPFAM" id="SSF53383">
    <property type="entry name" value="PLP-dependent transferases"/>
    <property type="match status" value="1"/>
</dbReference>
<evidence type="ECO:0000256" key="6">
    <source>
        <dbReference type="RuleBase" id="RU003560"/>
    </source>
</evidence>
<evidence type="ECO:0000313" key="8">
    <source>
        <dbReference type="Proteomes" id="UP000254869"/>
    </source>
</evidence>
<dbReference type="RefSeq" id="WP_067992792.1">
    <property type="nucleotide sequence ID" value="NZ_QQBC01000002.1"/>
</dbReference>
<name>A0A370IBP1_9NOCA</name>
<evidence type="ECO:0000256" key="3">
    <source>
        <dbReference type="ARBA" id="ARBA00022576"/>
    </source>
</evidence>
<dbReference type="STRING" id="1210086.GCA_001613105_01119"/>
<dbReference type="AlphaFoldDB" id="A0A370IBP1"/>
<keyword evidence="4 7" id="KW-0808">Transferase</keyword>
<dbReference type="FunFam" id="3.40.640.10:FF:000004">
    <property type="entry name" value="Acetylornithine aminotransferase"/>
    <property type="match status" value="1"/>
</dbReference>
<comment type="similarity">
    <text evidence="6">Belongs to the class-III pyridoxal-phosphate-dependent aminotransferase family.</text>
</comment>
<keyword evidence="2" id="KW-0055">Arginine biosynthesis</keyword>
<dbReference type="InterPro" id="IPR005814">
    <property type="entry name" value="Aminotrans_3"/>
</dbReference>
<evidence type="ECO:0000256" key="4">
    <source>
        <dbReference type="ARBA" id="ARBA00022679"/>
    </source>
</evidence>
<dbReference type="Pfam" id="PF00202">
    <property type="entry name" value="Aminotran_3"/>
    <property type="match status" value="1"/>
</dbReference>
<keyword evidence="2" id="KW-0028">Amino-acid biosynthesis</keyword>
<dbReference type="InterPro" id="IPR049704">
    <property type="entry name" value="Aminotrans_3_PPA_site"/>
</dbReference>
<dbReference type="Gene3D" id="3.90.1150.10">
    <property type="entry name" value="Aspartate Aminotransferase, domain 1"/>
    <property type="match status" value="1"/>
</dbReference>
<comment type="caution">
    <text evidence="7">The sequence shown here is derived from an EMBL/GenBank/DDBJ whole genome shotgun (WGS) entry which is preliminary data.</text>
</comment>
<dbReference type="PANTHER" id="PTHR11986">
    <property type="entry name" value="AMINOTRANSFERASE CLASS III"/>
    <property type="match status" value="1"/>
</dbReference>
<dbReference type="Proteomes" id="UP000254869">
    <property type="component" value="Unassembled WGS sequence"/>
</dbReference>
<dbReference type="InterPro" id="IPR015424">
    <property type="entry name" value="PyrdxlP-dep_Trfase"/>
</dbReference>
<dbReference type="CDD" id="cd00610">
    <property type="entry name" value="OAT_like"/>
    <property type="match status" value="1"/>
</dbReference>
<evidence type="ECO:0000256" key="5">
    <source>
        <dbReference type="ARBA" id="ARBA00022898"/>
    </source>
</evidence>
<keyword evidence="5 6" id="KW-0663">Pyridoxal phosphate</keyword>
<dbReference type="InterPro" id="IPR015421">
    <property type="entry name" value="PyrdxlP-dep_Trfase_major"/>
</dbReference>
<sequence>MTELRIASDYDKIAATFQRNLSGGRARLASMLGGHVEVESNGAWLTTGDGQRFLNFGGYGVFLTGARHPTVVAEVERQLRTHPISTRLFLEPTLARAAEMLTAVTPDGLDRVHFCGSGAEAVETAIKLARLNGRQHLISMVGGYHGKTMGALSVNGRPVFQDPFRPLLPHVAHVPFGDTAALAAVLEQHPDEACVIVEPIQAEAGVLIPPEGYLRSVRSLCREYGALLVLDEVQTGLGRLGAWWGAEREGVCPDILLSGKGLGGGVMPVAAAVTTDELFAVLDRDPLLHTSTFSGAPITMAAVCGALRAIEEDALVERAAVLGELLLRETTRIAKTHLSHHGCEVRGAGLLIAVEIAEPGVAGELLLDLVNNDVVANLSMNSDYVLRLTPPAVLNDNDVEFFLERFEAAVRTTARGGSRQKG</sequence>
<accession>A0A370IBP1</accession>
<dbReference type="PIRSF" id="PIRSF000521">
    <property type="entry name" value="Transaminase_4ab_Lys_Orn"/>
    <property type="match status" value="1"/>
</dbReference>
<dbReference type="PROSITE" id="PS00600">
    <property type="entry name" value="AA_TRANSFER_CLASS_3"/>
    <property type="match status" value="1"/>
</dbReference>
<dbReference type="GO" id="GO:0042802">
    <property type="term" value="F:identical protein binding"/>
    <property type="evidence" value="ECO:0007669"/>
    <property type="project" value="TreeGrafter"/>
</dbReference>
<organism evidence="7 8">
    <name type="scientific">Nocardia pseudobrasiliensis</name>
    <dbReference type="NCBI Taxonomy" id="45979"/>
    <lineage>
        <taxon>Bacteria</taxon>
        <taxon>Bacillati</taxon>
        <taxon>Actinomycetota</taxon>
        <taxon>Actinomycetes</taxon>
        <taxon>Mycobacteriales</taxon>
        <taxon>Nocardiaceae</taxon>
        <taxon>Nocardia</taxon>
    </lineage>
</organism>
<dbReference type="GO" id="GO:0008483">
    <property type="term" value="F:transaminase activity"/>
    <property type="evidence" value="ECO:0007669"/>
    <property type="project" value="UniProtKB-KW"/>
</dbReference>
<dbReference type="InterPro" id="IPR050103">
    <property type="entry name" value="Class-III_PLP-dep_AT"/>
</dbReference>
<keyword evidence="3 7" id="KW-0032">Aminotransferase</keyword>
<comment type="cofactor">
    <cofactor evidence="1">
        <name>pyridoxal 5'-phosphate</name>
        <dbReference type="ChEBI" id="CHEBI:597326"/>
    </cofactor>
</comment>
<reference evidence="7 8" key="1">
    <citation type="submission" date="2018-07" db="EMBL/GenBank/DDBJ databases">
        <title>Genomic Encyclopedia of Type Strains, Phase IV (KMG-IV): sequencing the most valuable type-strain genomes for metagenomic binning, comparative biology and taxonomic classification.</title>
        <authorList>
            <person name="Goeker M."/>
        </authorList>
    </citation>
    <scope>NUCLEOTIDE SEQUENCE [LARGE SCALE GENOMIC DNA]</scope>
    <source>
        <strain evidence="7 8">DSM 44290</strain>
    </source>
</reference>
<evidence type="ECO:0000256" key="1">
    <source>
        <dbReference type="ARBA" id="ARBA00001933"/>
    </source>
</evidence>
<dbReference type="Gene3D" id="3.40.640.10">
    <property type="entry name" value="Type I PLP-dependent aspartate aminotransferase-like (Major domain)"/>
    <property type="match status" value="1"/>
</dbReference>
<keyword evidence="8" id="KW-1185">Reference proteome</keyword>
<gene>
    <name evidence="7" type="ORF">DFR76_102543</name>
</gene>
<dbReference type="GO" id="GO:0006526">
    <property type="term" value="P:L-arginine biosynthetic process"/>
    <property type="evidence" value="ECO:0007669"/>
    <property type="project" value="UniProtKB-KW"/>
</dbReference>